<evidence type="ECO:0000256" key="3">
    <source>
        <dbReference type="ARBA" id="ARBA00006898"/>
    </source>
</evidence>
<evidence type="ECO:0000256" key="4">
    <source>
        <dbReference type="ARBA" id="ARBA00016672"/>
    </source>
</evidence>
<dbReference type="PANTHER" id="PTHR15561">
    <property type="entry name" value="CALCITONIN GENE-RELATED PEPTIDE-RECEPTOR COMPONENT PROTEIN"/>
    <property type="match status" value="1"/>
</dbReference>
<keyword evidence="6" id="KW-0240">DNA-directed RNA polymerase</keyword>
<keyword evidence="8" id="KW-0804">Transcription</keyword>
<evidence type="ECO:0000256" key="7">
    <source>
        <dbReference type="ARBA" id="ARBA00023136"/>
    </source>
</evidence>
<dbReference type="FunFam" id="1.20.1250.40:FF:000002">
    <property type="entry name" value="DNA-directed RNA polymerase III subunit RPC9"/>
    <property type="match status" value="1"/>
</dbReference>
<dbReference type="InterPro" id="IPR038324">
    <property type="entry name" value="Rpb4/RPC9_sf"/>
</dbReference>
<sequence length="151" mass="17615">MEVVELRAALLSNAEVFQFLKDLENQRKDPALVRAGKVSHKEDGFQDLNTVEYEVLKYLDKTPCQVQTNEQIQEFLSKVQSLELTRGEKLMLINLRPKIPVQLITMIEDMAERLNETRQQELLDIIRETFPYEEEEPPAEVNGIHDDNMEE</sequence>
<feature type="domain" description="RNA polymerase Rpb4/RPC9 core" evidence="14">
    <location>
        <begin position="1"/>
        <end position="133"/>
    </location>
</feature>
<name>A0AAD5SIJ7_9FUNG</name>
<comment type="caution">
    <text evidence="15">The sequence shown here is derived from an EMBL/GenBank/DDBJ whole genome shotgun (WGS) entry which is preliminary data.</text>
</comment>
<dbReference type="InterPro" id="IPR006590">
    <property type="entry name" value="RNA_pol_Rpb4/RPC9_core"/>
</dbReference>
<evidence type="ECO:0000256" key="9">
    <source>
        <dbReference type="ARBA" id="ARBA00023242"/>
    </source>
</evidence>
<dbReference type="SMART" id="SM00657">
    <property type="entry name" value="RPOL4c"/>
    <property type="match status" value="1"/>
</dbReference>
<dbReference type="SUPFAM" id="SSF47819">
    <property type="entry name" value="HRDC-like"/>
    <property type="match status" value="1"/>
</dbReference>
<keyword evidence="16" id="KW-1185">Reference proteome</keyword>
<evidence type="ECO:0000256" key="10">
    <source>
        <dbReference type="ARBA" id="ARBA00043924"/>
    </source>
</evidence>
<organism evidence="15 16">
    <name type="scientific">Rhizophlyctis rosea</name>
    <dbReference type="NCBI Taxonomy" id="64517"/>
    <lineage>
        <taxon>Eukaryota</taxon>
        <taxon>Fungi</taxon>
        <taxon>Fungi incertae sedis</taxon>
        <taxon>Chytridiomycota</taxon>
        <taxon>Chytridiomycota incertae sedis</taxon>
        <taxon>Chytridiomycetes</taxon>
        <taxon>Rhizophlyctidales</taxon>
        <taxon>Rhizophlyctidaceae</taxon>
        <taxon>Rhizophlyctis</taxon>
    </lineage>
</organism>
<dbReference type="InterPro" id="IPR010997">
    <property type="entry name" value="HRDC-like_sf"/>
</dbReference>
<evidence type="ECO:0000256" key="13">
    <source>
        <dbReference type="ARBA" id="ARBA00073026"/>
    </source>
</evidence>
<accession>A0AAD5SIJ7</accession>
<dbReference type="InterPro" id="IPR005574">
    <property type="entry name" value="Rpb4/RPC9"/>
</dbReference>
<evidence type="ECO:0000256" key="8">
    <source>
        <dbReference type="ARBA" id="ARBA00023163"/>
    </source>
</evidence>
<dbReference type="Gene3D" id="1.20.1250.40">
    <property type="match status" value="1"/>
</dbReference>
<dbReference type="InterPro" id="IPR038846">
    <property type="entry name" value="RPC9"/>
</dbReference>
<comment type="subunit">
    <text evidence="11">Component of the RNA polymerase III complex consisting of 17 subunits: a ten-subunit horseshoe-shaped catalytic core composed of POLR3A/RPC1, POLR3B/RPC2, POLR1C/RPAC1, POLR1D/RPAC2, POLR3K/RPC10, POLR2E/RPABC1, POLR2F/RPABC2, POLR2H/RPABC3, POLR2K/RPABC4 and POLR2L/RPABC5; a mobile stalk composed of two subunits POLR3H/RPC8 and CRCP/RPC9, protruding from the core and functioning primarily in transcription initiation; and additional subunits homologous to general transcription factors of the RNA polymerase II machinery, POLR3C/RPC3-POLR3F/RPC6-POLR3G/RPC7 heterotrimer required for transcription initiation and POLR3D/RPC4-POLR3E/RPC5 heterodimer involved in both transcription initiation and termination.</text>
</comment>
<keyword evidence="9" id="KW-0539">Nucleus</keyword>
<dbReference type="Pfam" id="PF03874">
    <property type="entry name" value="RNA_pol_Rpb4"/>
    <property type="match status" value="1"/>
</dbReference>
<keyword evidence="5" id="KW-1003">Cell membrane</keyword>
<evidence type="ECO:0000256" key="12">
    <source>
        <dbReference type="ARBA" id="ARBA00045808"/>
    </source>
</evidence>
<evidence type="ECO:0000256" key="5">
    <source>
        <dbReference type="ARBA" id="ARBA00022475"/>
    </source>
</evidence>
<evidence type="ECO:0000256" key="2">
    <source>
        <dbReference type="ARBA" id="ARBA00004413"/>
    </source>
</evidence>
<dbReference type="AlphaFoldDB" id="A0AAD5SIJ7"/>
<proteinExistence type="inferred from homology"/>
<protein>
    <recommendedName>
        <fullName evidence="4">DNA-directed RNA polymerase III subunit RPC9</fullName>
    </recommendedName>
    <alternativeName>
        <fullName evidence="13">DNA-directed RNA polymerase III subunit rpc9</fullName>
    </alternativeName>
</protein>
<dbReference type="GO" id="GO:0005666">
    <property type="term" value="C:RNA polymerase III complex"/>
    <property type="evidence" value="ECO:0007669"/>
    <property type="project" value="InterPro"/>
</dbReference>
<evidence type="ECO:0000313" key="15">
    <source>
        <dbReference type="EMBL" id="KAJ3054209.1"/>
    </source>
</evidence>
<dbReference type="EMBL" id="JADGJD010000152">
    <property type="protein sequence ID" value="KAJ3054209.1"/>
    <property type="molecule type" value="Genomic_DNA"/>
</dbReference>
<dbReference type="GO" id="GO:0000166">
    <property type="term" value="F:nucleotide binding"/>
    <property type="evidence" value="ECO:0007669"/>
    <property type="project" value="InterPro"/>
</dbReference>
<evidence type="ECO:0000256" key="1">
    <source>
        <dbReference type="ARBA" id="ARBA00004123"/>
    </source>
</evidence>
<gene>
    <name evidence="15" type="ORF">HK097_002432</name>
</gene>
<keyword evidence="7" id="KW-0472">Membrane</keyword>
<comment type="subcellular location">
    <subcellularLocation>
        <location evidence="2">Cell membrane</location>
        <topology evidence="2">Peripheral membrane protein</topology>
        <orientation evidence="2">Cytoplasmic side</orientation>
    </subcellularLocation>
    <subcellularLocation>
        <location evidence="1">Nucleus</location>
    </subcellularLocation>
</comment>
<evidence type="ECO:0000259" key="14">
    <source>
        <dbReference type="SMART" id="SM00657"/>
    </source>
</evidence>
<evidence type="ECO:0000256" key="6">
    <source>
        <dbReference type="ARBA" id="ARBA00022478"/>
    </source>
</evidence>
<dbReference type="PANTHER" id="PTHR15561:SF0">
    <property type="entry name" value="DNA-DIRECTED RNA POLYMERASE III SUBUNIT RPC9"/>
    <property type="match status" value="1"/>
</dbReference>
<dbReference type="GO" id="GO:0006384">
    <property type="term" value="P:transcription initiation at RNA polymerase III promoter"/>
    <property type="evidence" value="ECO:0007669"/>
    <property type="project" value="InterPro"/>
</dbReference>
<comment type="function">
    <text evidence="12">DNA-dependent RNA polymerase catalyzes the transcription of DNA into RNA using the four ribonucleoside triphosphates as substrates. Specific peripheric component of RNA polymerase III (Pol III) which synthesizes small non-coding RNAs including 5S rRNA, snRNAs, tRNAs and miRNAs from at least 500 distinct genomic loci. With POLR3H/RPC8 forms a mobile stalk that protrudes from Pol III core and functions primarily in transcription initiation. Pol III plays a key role in sensing and limiting infection by intracellular bacteria and DNA viruses. Acts as nuclear and cytosolic DNA sensor involved in innate immune response. Can sense non-self dsDNA that serves as template for transcription into dsRNA. The non-self RNA polymerase III transcripts, such as Epstein-Barr virus-encoded RNAs (EBERs) induce type I interferon and NF-kappa-B through the RIG-I pathway.</text>
</comment>
<evidence type="ECO:0000313" key="16">
    <source>
        <dbReference type="Proteomes" id="UP001212841"/>
    </source>
</evidence>
<dbReference type="GO" id="GO:0005886">
    <property type="term" value="C:plasma membrane"/>
    <property type="evidence" value="ECO:0007669"/>
    <property type="project" value="UniProtKB-SubCell"/>
</dbReference>
<reference evidence="15" key="1">
    <citation type="submission" date="2020-05" db="EMBL/GenBank/DDBJ databases">
        <title>Phylogenomic resolution of chytrid fungi.</title>
        <authorList>
            <person name="Stajich J.E."/>
            <person name="Amses K."/>
            <person name="Simmons R."/>
            <person name="Seto K."/>
            <person name="Myers J."/>
            <person name="Bonds A."/>
            <person name="Quandt C.A."/>
            <person name="Barry K."/>
            <person name="Liu P."/>
            <person name="Grigoriev I."/>
            <person name="Longcore J.E."/>
            <person name="James T.Y."/>
        </authorList>
    </citation>
    <scope>NUCLEOTIDE SEQUENCE</scope>
    <source>
        <strain evidence="15">JEL0318</strain>
    </source>
</reference>
<dbReference type="Proteomes" id="UP001212841">
    <property type="component" value="Unassembled WGS sequence"/>
</dbReference>
<comment type="function">
    <text evidence="10">Accessory protein for the calcitonin gene-related peptide (CGRP) receptor. It modulates CGRP responsiveness in a variety of tissues.</text>
</comment>
<evidence type="ECO:0000256" key="11">
    <source>
        <dbReference type="ARBA" id="ARBA00044007"/>
    </source>
</evidence>
<comment type="similarity">
    <text evidence="3">Belongs to the eukaryotic RPC9 RNA polymerase subunit family.</text>
</comment>